<keyword evidence="3" id="KW-1185">Reference proteome</keyword>
<dbReference type="KEGG" id="suam:BOO69_05755"/>
<reference evidence="2 3" key="1">
    <citation type="submission" date="2016-11" db="EMBL/GenBank/DDBJ databases">
        <title>Complete genome sequence of Sulfitobacter sp. AM1-D1, a toxic bacteria associated with marine dinoflagellate Alexandrium minutum in East China Sea.</title>
        <authorList>
            <person name="Yang Q."/>
            <person name="Zhang X."/>
            <person name="Tian X."/>
        </authorList>
    </citation>
    <scope>NUCLEOTIDE SEQUENCE [LARGE SCALE GENOMIC DNA]</scope>
    <source>
        <strain evidence="2 3">AM1-D1</strain>
    </source>
</reference>
<keyword evidence="1" id="KW-0472">Membrane</keyword>
<dbReference type="OrthoDB" id="7719249at2"/>
<evidence type="ECO:0008006" key="4">
    <source>
        <dbReference type="Google" id="ProtNLM"/>
    </source>
</evidence>
<dbReference type="EMBL" id="CP018076">
    <property type="protein sequence ID" value="APE42979.1"/>
    <property type="molecule type" value="Genomic_DNA"/>
</dbReference>
<evidence type="ECO:0000313" key="2">
    <source>
        <dbReference type="EMBL" id="APE42979.1"/>
    </source>
</evidence>
<sequence length="216" mass="24270">MAYTYYWADGNVSEQPYNQYTVNGCAIGCGSLAWTILFLWGDRQAGTGNSYWAPRWGLYRQDGGTGANVISPTSQTTGVNNVIEEIADDVGTFCIFGQGATYPWEMSDASAYFVGRTGTSLTTHYNSVGASESRLREYARNSIRDRDTPAVIGTGWLSHYPVAYGYAWQRRVVRKCFVFCWNETVYDRWFYVNQGWGGSGNDWVPADTWFAGEIYP</sequence>
<dbReference type="Proteomes" id="UP000181897">
    <property type="component" value="Chromosome"/>
</dbReference>
<keyword evidence="1" id="KW-0812">Transmembrane</keyword>
<protein>
    <recommendedName>
        <fullName evidence="4">Peptidase C39-like domain-containing protein</fullName>
    </recommendedName>
</protein>
<evidence type="ECO:0000313" key="3">
    <source>
        <dbReference type="Proteomes" id="UP000181897"/>
    </source>
</evidence>
<proteinExistence type="predicted"/>
<feature type="transmembrane region" description="Helical" evidence="1">
    <location>
        <begin position="20"/>
        <end position="40"/>
    </location>
</feature>
<organism evidence="2 3">
    <name type="scientific">Sulfitobacter alexandrii</name>
    <dbReference type="NCBI Taxonomy" id="1917485"/>
    <lineage>
        <taxon>Bacteria</taxon>
        <taxon>Pseudomonadati</taxon>
        <taxon>Pseudomonadota</taxon>
        <taxon>Alphaproteobacteria</taxon>
        <taxon>Rhodobacterales</taxon>
        <taxon>Roseobacteraceae</taxon>
        <taxon>Sulfitobacter</taxon>
    </lineage>
</organism>
<accession>A0A1J0WF93</accession>
<evidence type="ECO:0000256" key="1">
    <source>
        <dbReference type="SAM" id="Phobius"/>
    </source>
</evidence>
<dbReference type="STRING" id="1917485.BOO69_05755"/>
<gene>
    <name evidence="2" type="ORF">BOO69_05755</name>
</gene>
<dbReference type="RefSeq" id="WP_071971130.1">
    <property type="nucleotide sequence ID" value="NZ_CP018076.1"/>
</dbReference>
<keyword evidence="1" id="KW-1133">Transmembrane helix</keyword>
<dbReference type="AlphaFoldDB" id="A0A1J0WF93"/>
<name>A0A1J0WF93_9RHOB</name>